<dbReference type="Pfam" id="PF10236">
    <property type="entry name" value="DAP3"/>
    <property type="match status" value="1"/>
</dbReference>
<evidence type="ECO:0000256" key="1">
    <source>
        <dbReference type="ARBA" id="ARBA00004173"/>
    </source>
</evidence>
<name>E0VQ64_PEDHC</name>
<dbReference type="eggNOG" id="KOG3928">
    <property type="taxonomic scope" value="Eukaryota"/>
</dbReference>
<evidence type="ECO:0000256" key="2">
    <source>
        <dbReference type="ARBA" id="ARBA00009863"/>
    </source>
</evidence>
<evidence type="ECO:0000313" key="8">
    <source>
        <dbReference type="EMBL" id="EEB15520.1"/>
    </source>
</evidence>
<evidence type="ECO:0000256" key="5">
    <source>
        <dbReference type="ARBA" id="ARBA00023128"/>
    </source>
</evidence>
<comment type="subcellular location">
    <subcellularLocation>
        <location evidence="1">Mitochondrion</location>
    </subcellularLocation>
</comment>
<dbReference type="OMA" id="DITNYDW"/>
<keyword evidence="4 8" id="KW-0689">Ribosomal protein</keyword>
<dbReference type="EMBL" id="DS235389">
    <property type="protein sequence ID" value="EEB15520.1"/>
    <property type="molecule type" value="Genomic_DNA"/>
</dbReference>
<keyword evidence="6" id="KW-0687">Ribonucleoprotein</keyword>
<dbReference type="InterPro" id="IPR019368">
    <property type="entry name" value="Ribosomal_mS29"/>
</dbReference>
<dbReference type="KEGG" id="phu:Phum_PHUM372260"/>
<reference evidence="9" key="3">
    <citation type="submission" date="2021-02" db="UniProtKB">
        <authorList>
            <consortium name="EnsemblMetazoa"/>
        </authorList>
    </citation>
    <scope>IDENTIFICATION</scope>
    <source>
        <strain evidence="9">USDA</strain>
    </source>
</reference>
<dbReference type="GO" id="GO:0003735">
    <property type="term" value="F:structural constituent of ribosome"/>
    <property type="evidence" value="ECO:0007669"/>
    <property type="project" value="TreeGrafter"/>
</dbReference>
<evidence type="ECO:0000313" key="9">
    <source>
        <dbReference type="EnsemblMetazoa" id="PHUM372260-PA"/>
    </source>
</evidence>
<dbReference type="InParanoid" id="E0VQ64"/>
<dbReference type="RefSeq" id="XP_002428258.1">
    <property type="nucleotide sequence ID" value="XM_002428213.1"/>
</dbReference>
<protein>
    <recommendedName>
        <fullName evidence="7">Small ribosomal subunit protein mS29</fullName>
    </recommendedName>
</protein>
<proteinExistence type="inferred from homology"/>
<dbReference type="OrthoDB" id="274828at2759"/>
<evidence type="ECO:0000256" key="6">
    <source>
        <dbReference type="ARBA" id="ARBA00023274"/>
    </source>
</evidence>
<dbReference type="AlphaFoldDB" id="E0VQ64"/>
<evidence type="ECO:0000256" key="7">
    <source>
        <dbReference type="ARBA" id="ARBA00035140"/>
    </source>
</evidence>
<organism>
    <name type="scientific">Pediculus humanus subsp. corporis</name>
    <name type="common">Body louse</name>
    <dbReference type="NCBI Taxonomy" id="121224"/>
    <lineage>
        <taxon>Eukaryota</taxon>
        <taxon>Metazoa</taxon>
        <taxon>Ecdysozoa</taxon>
        <taxon>Arthropoda</taxon>
        <taxon>Hexapoda</taxon>
        <taxon>Insecta</taxon>
        <taxon>Pterygota</taxon>
        <taxon>Neoptera</taxon>
        <taxon>Paraneoptera</taxon>
        <taxon>Psocodea</taxon>
        <taxon>Troctomorpha</taxon>
        <taxon>Phthiraptera</taxon>
        <taxon>Anoplura</taxon>
        <taxon>Pediculidae</taxon>
        <taxon>Pediculus</taxon>
    </lineage>
</organism>
<evidence type="ECO:0000256" key="3">
    <source>
        <dbReference type="ARBA" id="ARBA00022946"/>
    </source>
</evidence>
<keyword evidence="10" id="KW-1185">Reference proteome</keyword>
<dbReference type="EMBL" id="AAZO01004336">
    <property type="status" value="NOT_ANNOTATED_CDS"/>
    <property type="molecule type" value="Genomic_DNA"/>
</dbReference>
<accession>E0VQ64</accession>
<dbReference type="GeneID" id="8233638"/>
<dbReference type="GO" id="GO:0006915">
    <property type="term" value="P:apoptotic process"/>
    <property type="evidence" value="ECO:0007669"/>
    <property type="project" value="InterPro"/>
</dbReference>
<sequence length="368" mass="42712">MFRQILSAFSTFQSSEGSIQNFMTLEKNPSNHSQKDVGLIYTLPNNLALDVLFQKGLPSQYRDECETFNETPILIRKPALEIINYLKNTNFNSPINKYVLYGKKGGGKAFTLYHIIHYASLNDYLIVHVPRIQEWYFNKVEIEKSINSNCVFDLPIRGSHWLKHFKNQNENIIKKLDLKLNNEYKWNIQEINYKGESLLNLVNFGINRTKYSCEVINAVFEEAKQLSKNNCVKTLVAMEGYNLLFNAEPCYKRRKGQWKPEDINCTEAFKNIAKADWHNGAVILTCTSLARDNTLKSYLPVNLLKTNGIEFLHPFIPIEVPPLNDKEMMSVLEYYRSKKWLLTSQGDEELKFLCAGNYYTLRKLCSPL</sequence>
<dbReference type="GO" id="GO:0005763">
    <property type="term" value="C:mitochondrial small ribosomal subunit"/>
    <property type="evidence" value="ECO:0007669"/>
    <property type="project" value="TreeGrafter"/>
</dbReference>
<evidence type="ECO:0000256" key="4">
    <source>
        <dbReference type="ARBA" id="ARBA00022980"/>
    </source>
</evidence>
<dbReference type="STRING" id="121224.E0VQ64"/>
<dbReference type="InterPro" id="IPR008092">
    <property type="entry name" value="Ribosomal_mS29_met"/>
</dbReference>
<dbReference type="HOGENOM" id="CLU_048181_0_0_1"/>
<gene>
    <name evidence="9" type="primary">8233638</name>
    <name evidence="8" type="ORF">Phum_PHUM372260</name>
</gene>
<dbReference type="FunCoup" id="E0VQ64">
    <property type="interactions" value="1573"/>
</dbReference>
<evidence type="ECO:0000313" key="10">
    <source>
        <dbReference type="Proteomes" id="UP000009046"/>
    </source>
</evidence>
<dbReference type="PANTHER" id="PTHR12810:SF0">
    <property type="entry name" value="SMALL RIBOSOMAL SUBUNIT PROTEIN MS29"/>
    <property type="match status" value="1"/>
</dbReference>
<dbReference type="PRINTS" id="PR01716">
    <property type="entry name" value="DEATHASSOCP3"/>
</dbReference>
<keyword evidence="3" id="KW-0809">Transit peptide</keyword>
<keyword evidence="5" id="KW-0496">Mitochondrion</keyword>
<dbReference type="Proteomes" id="UP000009046">
    <property type="component" value="Unassembled WGS sequence"/>
</dbReference>
<comment type="similarity">
    <text evidence="2">Belongs to the mitochondrion-specific ribosomal protein mS29 family.</text>
</comment>
<dbReference type="EnsemblMetazoa" id="PHUM372260-RA">
    <property type="protein sequence ID" value="PHUM372260-PA"/>
    <property type="gene ID" value="PHUM372260"/>
</dbReference>
<dbReference type="VEuPathDB" id="VectorBase:PHUM372260"/>
<dbReference type="CTD" id="8233638"/>
<reference evidence="8" key="2">
    <citation type="submission" date="2007-04" db="EMBL/GenBank/DDBJ databases">
        <title>The genome of the human body louse.</title>
        <authorList>
            <consortium name="The Human Body Louse Genome Consortium"/>
            <person name="Kirkness E."/>
            <person name="Walenz B."/>
            <person name="Hass B."/>
            <person name="Bruggner R."/>
            <person name="Strausberg R."/>
        </authorList>
    </citation>
    <scope>NUCLEOTIDE SEQUENCE</scope>
    <source>
        <strain evidence="8">USDA</strain>
    </source>
</reference>
<dbReference type="PANTHER" id="PTHR12810">
    <property type="entry name" value="MITOCHONDRIAL 28S RIBOSOMAL PROTEIN S29"/>
    <property type="match status" value="1"/>
</dbReference>
<reference evidence="8" key="1">
    <citation type="submission" date="2007-04" db="EMBL/GenBank/DDBJ databases">
        <title>Annotation of Pediculus humanus corporis strain USDA.</title>
        <authorList>
            <person name="Kirkness E."/>
            <person name="Hannick L."/>
            <person name="Hass B."/>
            <person name="Bruggner R."/>
            <person name="Lawson D."/>
            <person name="Bidwell S."/>
            <person name="Joardar V."/>
            <person name="Caler E."/>
            <person name="Walenz B."/>
            <person name="Inman J."/>
            <person name="Schobel S."/>
            <person name="Galinsky K."/>
            <person name="Amedeo P."/>
            <person name="Strausberg R."/>
        </authorList>
    </citation>
    <scope>NUCLEOTIDE SEQUENCE</scope>
    <source>
        <strain evidence="8">USDA</strain>
    </source>
</reference>